<name>A0A7S9ERV8_BACVE</name>
<protein>
    <submittedName>
        <fullName evidence="3">Organic hydroperoxide resistance protein</fullName>
    </submittedName>
</protein>
<dbReference type="Pfam" id="PF02566">
    <property type="entry name" value="OsmC"/>
    <property type="match status" value="1"/>
</dbReference>
<dbReference type="EMBL" id="CP064846">
    <property type="protein sequence ID" value="QPG16420.1"/>
    <property type="molecule type" value="Genomic_DNA"/>
</dbReference>
<dbReference type="Gene3D" id="2.20.25.10">
    <property type="match status" value="1"/>
</dbReference>
<gene>
    <name evidence="3" type="ORF">IXY24_15905</name>
    <name evidence="2" type="ORF">IXY25_10020</name>
</gene>
<dbReference type="InterPro" id="IPR003718">
    <property type="entry name" value="OsmC/Ohr_fam"/>
</dbReference>
<dbReference type="EMBL" id="CP064845">
    <property type="protein sequence ID" value="QPG21104.1"/>
    <property type="molecule type" value="Genomic_DNA"/>
</dbReference>
<dbReference type="RefSeq" id="WP_014304409.1">
    <property type="nucleotide sequence ID" value="NZ_BPWC01000006.1"/>
</dbReference>
<dbReference type="InterPro" id="IPR019953">
    <property type="entry name" value="OHR"/>
</dbReference>
<sequence length="139" mass="14997">MMTVYFTAEATTKGGREGHVTSNDLIIDLDLAMPKPNQVSAATNPEQLFAAGYSACYDSALHLAAQRQRLKIESAVTGKVSLLKDESDNGYKIGVVLEVEIQGVSQEQAEELTHAAHQVCPYSKATRGNIDVQIITTAM</sequence>
<organism evidence="3">
    <name type="scientific">Bacillus velezensis</name>
    <dbReference type="NCBI Taxonomy" id="492670"/>
    <lineage>
        <taxon>Bacteria</taxon>
        <taxon>Bacillati</taxon>
        <taxon>Bacillota</taxon>
        <taxon>Bacilli</taxon>
        <taxon>Bacillales</taxon>
        <taxon>Bacillaceae</taxon>
        <taxon>Bacillus</taxon>
        <taxon>Bacillus amyloliquefaciens group</taxon>
    </lineage>
</organism>
<dbReference type="PANTHER" id="PTHR33797:SF2">
    <property type="entry name" value="ORGANIC HYDROPEROXIDE RESISTANCE PROTEIN-LIKE"/>
    <property type="match status" value="1"/>
</dbReference>
<evidence type="ECO:0000256" key="1">
    <source>
        <dbReference type="ARBA" id="ARBA00007378"/>
    </source>
</evidence>
<comment type="similarity">
    <text evidence="1">Belongs to the OsmC/Ohr family.</text>
</comment>
<dbReference type="SUPFAM" id="SSF82784">
    <property type="entry name" value="OsmC-like"/>
    <property type="match status" value="1"/>
</dbReference>
<evidence type="ECO:0000313" key="2">
    <source>
        <dbReference type="EMBL" id="QPG16420.1"/>
    </source>
</evidence>
<dbReference type="AlphaFoldDB" id="A0A7S9ERV8"/>
<reference evidence="2" key="2">
    <citation type="submission" date="2020-11" db="EMBL/GenBank/DDBJ databases">
        <title>Complete genome of Bacillus siamensis BZR 86.</title>
        <authorList>
            <person name="Asaturova A.M."/>
            <person name="Dubyaga V.M."/>
        </authorList>
    </citation>
    <scope>NUCLEOTIDE SEQUENCE</scope>
    <source>
        <strain evidence="2">BZR 86</strain>
    </source>
</reference>
<dbReference type="InterPro" id="IPR036102">
    <property type="entry name" value="OsmC/Ohrsf"/>
</dbReference>
<accession>A0A7S9ERV8</accession>
<dbReference type="Gene3D" id="3.30.300.20">
    <property type="match status" value="1"/>
</dbReference>
<dbReference type="InterPro" id="IPR015946">
    <property type="entry name" value="KH_dom-like_a/b"/>
</dbReference>
<dbReference type="NCBIfam" id="TIGR03561">
    <property type="entry name" value="organ_hyd_perox"/>
    <property type="match status" value="1"/>
</dbReference>
<evidence type="ECO:0000313" key="3">
    <source>
        <dbReference type="EMBL" id="QPG21104.1"/>
    </source>
</evidence>
<proteinExistence type="inferred from homology"/>
<dbReference type="GO" id="GO:0006979">
    <property type="term" value="P:response to oxidative stress"/>
    <property type="evidence" value="ECO:0007669"/>
    <property type="project" value="InterPro"/>
</dbReference>
<reference evidence="3" key="1">
    <citation type="submission" date="2020-11" db="EMBL/GenBank/DDBJ databases">
        <title>Complete genome of Bacillus amyloliguefaciens BZR 277.</title>
        <authorList>
            <person name="Asaturova A."/>
            <person name="Dubyaga V.M."/>
        </authorList>
    </citation>
    <scope>NUCLEOTIDE SEQUENCE</scope>
    <source>
        <strain evidence="3">BZR 277</strain>
    </source>
</reference>
<dbReference type="PANTHER" id="PTHR33797">
    <property type="entry name" value="ORGANIC HYDROPEROXIDE RESISTANCE PROTEIN-LIKE"/>
    <property type="match status" value="1"/>
</dbReference>